<accession>A0AAV9PBZ6</accession>
<comment type="caution">
    <text evidence="3">The sequence shown here is derived from an EMBL/GenBank/DDBJ whole genome shotgun (WGS) entry which is preliminary data.</text>
</comment>
<name>A0AAV9PBZ6_9PEZI</name>
<dbReference type="PROSITE" id="PS51257">
    <property type="entry name" value="PROKAR_LIPOPROTEIN"/>
    <property type="match status" value="1"/>
</dbReference>
<keyword evidence="4" id="KW-1185">Reference proteome</keyword>
<organism evidence="3 4">
    <name type="scientific">Saxophila tyrrhenica</name>
    <dbReference type="NCBI Taxonomy" id="1690608"/>
    <lineage>
        <taxon>Eukaryota</taxon>
        <taxon>Fungi</taxon>
        <taxon>Dikarya</taxon>
        <taxon>Ascomycota</taxon>
        <taxon>Pezizomycotina</taxon>
        <taxon>Dothideomycetes</taxon>
        <taxon>Dothideomycetidae</taxon>
        <taxon>Mycosphaerellales</taxon>
        <taxon>Extremaceae</taxon>
        <taxon>Saxophila</taxon>
    </lineage>
</organism>
<dbReference type="EMBL" id="JAVRRT010000009">
    <property type="protein sequence ID" value="KAK5169172.1"/>
    <property type="molecule type" value="Genomic_DNA"/>
</dbReference>
<evidence type="ECO:0000256" key="1">
    <source>
        <dbReference type="SAM" id="MobiDB-lite"/>
    </source>
</evidence>
<dbReference type="AlphaFoldDB" id="A0AAV9PBZ6"/>
<proteinExistence type="predicted"/>
<evidence type="ECO:0000313" key="3">
    <source>
        <dbReference type="EMBL" id="KAK5169172.1"/>
    </source>
</evidence>
<dbReference type="Proteomes" id="UP001337655">
    <property type="component" value="Unassembled WGS sequence"/>
</dbReference>
<keyword evidence="2" id="KW-0732">Signal</keyword>
<feature type="region of interest" description="Disordered" evidence="1">
    <location>
        <begin position="351"/>
        <end position="378"/>
    </location>
</feature>
<dbReference type="RefSeq" id="XP_064658638.1">
    <property type="nucleotide sequence ID" value="XM_064803723.1"/>
</dbReference>
<protein>
    <submittedName>
        <fullName evidence="3">Uncharacterized protein</fullName>
    </submittedName>
</protein>
<gene>
    <name evidence="3" type="ORF">LTR77_006481</name>
</gene>
<sequence length="545" mass="57672">MAPRWASYSRGLCIFLLALSCHVTAQASGSAAGVSYQLIHHPKSCYRFPNRITSRPPTVVDLSNDSSTSSLMYIYDEKNGTSTQIQLPGKSGNFTYDISDPSRLGFLLADNSTALLEDDGLSIYAADCSTVWHLQLENQTSESPCPQAPSRYRHHDSARHFRRSEQEPFKFNFQLVDGCGKEDDTSRPTVEFGKSACGYKHTGGSYFATCEYPGEGSPEALCEDDVASVLNLLTNGNTGQVTNWPSTLETLAELGIGARLLTKLAKKLGTAALGAAMRRLAAAQFFITLIGAENIAWANCELFYAVIGIAEPLVVHIGRESYTVTSLDAAPTTPIVDTFTVYRPFGCTTSSAPATPAASTSTTTAASGPSATGVCKPKSGGPSTNPCLSAHAWQLDNDAIEAAIARSLENSGASITINAISVAGAGTLEITGDDADFIYKDFTASVDVSASGIDIPTVSTVNGAFAAKLHLQDEGSLCMVVTSGSGSAIETDPFTGGLTVDLGPEGGFVEQRYNFEYTCSAEELTMTGFLDGNQVVGPWVYGRAD</sequence>
<feature type="signal peptide" evidence="2">
    <location>
        <begin position="1"/>
        <end position="27"/>
    </location>
</feature>
<dbReference type="GeneID" id="89927821"/>
<feature type="compositionally biased region" description="Low complexity" evidence="1">
    <location>
        <begin position="351"/>
        <end position="373"/>
    </location>
</feature>
<evidence type="ECO:0000313" key="4">
    <source>
        <dbReference type="Proteomes" id="UP001337655"/>
    </source>
</evidence>
<reference evidence="3 4" key="1">
    <citation type="submission" date="2023-08" db="EMBL/GenBank/DDBJ databases">
        <title>Black Yeasts Isolated from many extreme environments.</title>
        <authorList>
            <person name="Coleine C."/>
            <person name="Stajich J.E."/>
            <person name="Selbmann L."/>
        </authorList>
    </citation>
    <scope>NUCLEOTIDE SEQUENCE [LARGE SCALE GENOMIC DNA]</scope>
    <source>
        <strain evidence="3 4">CCFEE 5935</strain>
    </source>
</reference>
<evidence type="ECO:0000256" key="2">
    <source>
        <dbReference type="SAM" id="SignalP"/>
    </source>
</evidence>
<feature type="chain" id="PRO_5043552755" evidence="2">
    <location>
        <begin position="28"/>
        <end position="545"/>
    </location>
</feature>